<proteinExistence type="predicted"/>
<protein>
    <submittedName>
        <fullName evidence="1">Uncharacterized protein</fullName>
    </submittedName>
</protein>
<reference evidence="1" key="1">
    <citation type="submission" date="2020-10" db="EMBL/GenBank/DDBJ databases">
        <authorList>
            <person name="Kikuchi T."/>
        </authorList>
    </citation>
    <scope>NUCLEOTIDE SEQUENCE</scope>
    <source>
        <strain evidence="1">NKZ352</strain>
    </source>
</reference>
<keyword evidence="2" id="KW-1185">Reference proteome</keyword>
<dbReference type="PANTHER" id="PTHR46068:SF1">
    <property type="entry name" value="TRANSPOSASE IS30-LIKE HTH DOMAIN-CONTAINING PROTEIN"/>
    <property type="match status" value="1"/>
</dbReference>
<gene>
    <name evidence="1" type="ORF">CAUJ_LOCUS15127</name>
</gene>
<comment type="caution">
    <text evidence="1">The sequence shown here is derived from an EMBL/GenBank/DDBJ whole genome shotgun (WGS) entry which is preliminary data.</text>
</comment>
<evidence type="ECO:0000313" key="2">
    <source>
        <dbReference type="Proteomes" id="UP000835052"/>
    </source>
</evidence>
<organism evidence="1 2">
    <name type="scientific">Caenorhabditis auriculariae</name>
    <dbReference type="NCBI Taxonomy" id="2777116"/>
    <lineage>
        <taxon>Eukaryota</taxon>
        <taxon>Metazoa</taxon>
        <taxon>Ecdysozoa</taxon>
        <taxon>Nematoda</taxon>
        <taxon>Chromadorea</taxon>
        <taxon>Rhabditida</taxon>
        <taxon>Rhabditina</taxon>
        <taxon>Rhabditomorpha</taxon>
        <taxon>Rhabditoidea</taxon>
        <taxon>Rhabditidae</taxon>
        <taxon>Peloderinae</taxon>
        <taxon>Caenorhabditis</taxon>
    </lineage>
</organism>
<name>A0A8S1HX08_9PELO</name>
<dbReference type="Proteomes" id="UP000835052">
    <property type="component" value="Unassembled WGS sequence"/>
</dbReference>
<dbReference type="OrthoDB" id="10685861at2759"/>
<dbReference type="EMBL" id="CAJGYM010000161">
    <property type="protein sequence ID" value="CAD6199223.1"/>
    <property type="molecule type" value="Genomic_DNA"/>
</dbReference>
<dbReference type="PANTHER" id="PTHR46068">
    <property type="entry name" value="PROTEIN CBG27172"/>
    <property type="match status" value="1"/>
</dbReference>
<sequence>MNTSPLVLTPYRVRKAAVLSGRNKEARLKRCKMLLAGLHQNSHLRTFFSDEKLFTQAEPKKRRVRSQGWSGWTDKPGAVCNDTCGAFGRIEQVRTCLGGNNNKCQGESERLARCNFGSCFFPRPACQPGTVYEVKDKQRICTPQE</sequence>
<accession>A0A8S1HX08</accession>
<dbReference type="AlphaFoldDB" id="A0A8S1HX08"/>
<evidence type="ECO:0000313" key="1">
    <source>
        <dbReference type="EMBL" id="CAD6199223.1"/>
    </source>
</evidence>